<evidence type="ECO:0008006" key="14">
    <source>
        <dbReference type="Google" id="ProtNLM"/>
    </source>
</evidence>
<evidence type="ECO:0000256" key="1">
    <source>
        <dbReference type="ARBA" id="ARBA00004167"/>
    </source>
</evidence>
<keyword evidence="7 11" id="KW-0472">Membrane</keyword>
<keyword evidence="13" id="KW-1185">Reference proteome</keyword>
<sequence length="264" mass="29464">MIQDQQYAQLPPDGRADADDEAETALIGGGDEKEWQADRPRGRGTRSKVGRLFAVIISAPWILNTLLLLAVLGLLVDRQLSTQEYGRFEGSGDLTGFAPRFSQQITTFKPDPMFVPENTSEFFTNTVRQKWLSLVPKGLGYLKVEQPEKYNNLPTPLPEFSHTVFTTSMTHQLHCLHAIAEVFAALTSDPSKVPPETSWHLGHCFDYLRQSIMCCADVALEGTATTFPEGVTGSDGWDAKHVCKDYGQVLDYLNENRANDQVWI</sequence>
<keyword evidence="3 11" id="KW-0812">Transmembrane</keyword>
<keyword evidence="8" id="KW-0325">Glycoprotein</keyword>
<dbReference type="Proteomes" id="UP001174694">
    <property type="component" value="Unassembled WGS sequence"/>
</dbReference>
<dbReference type="GO" id="GO:0016491">
    <property type="term" value="F:oxidoreductase activity"/>
    <property type="evidence" value="ECO:0007669"/>
    <property type="project" value="UniProtKB-KW"/>
</dbReference>
<dbReference type="PANTHER" id="PTHR33365:SF11">
    <property type="entry name" value="TAT PATHWAY SIGNAL SEQUENCE"/>
    <property type="match status" value="1"/>
</dbReference>
<dbReference type="GO" id="GO:0016020">
    <property type="term" value="C:membrane"/>
    <property type="evidence" value="ECO:0007669"/>
    <property type="project" value="UniProtKB-SubCell"/>
</dbReference>
<accession>A0AA38VF11</accession>
<evidence type="ECO:0000313" key="12">
    <source>
        <dbReference type="EMBL" id="KAJ9137311.1"/>
    </source>
</evidence>
<evidence type="ECO:0000256" key="3">
    <source>
        <dbReference type="ARBA" id="ARBA00022692"/>
    </source>
</evidence>
<organism evidence="12 13">
    <name type="scientific">Pleurostoma richardsiae</name>
    <dbReference type="NCBI Taxonomy" id="41990"/>
    <lineage>
        <taxon>Eukaryota</taxon>
        <taxon>Fungi</taxon>
        <taxon>Dikarya</taxon>
        <taxon>Ascomycota</taxon>
        <taxon>Pezizomycotina</taxon>
        <taxon>Sordariomycetes</taxon>
        <taxon>Sordariomycetidae</taxon>
        <taxon>Calosphaeriales</taxon>
        <taxon>Pleurostomataceae</taxon>
        <taxon>Pleurostoma</taxon>
    </lineage>
</organism>
<feature type="region of interest" description="Disordered" evidence="10">
    <location>
        <begin position="25"/>
        <end position="45"/>
    </location>
</feature>
<evidence type="ECO:0000256" key="5">
    <source>
        <dbReference type="ARBA" id="ARBA00023002"/>
    </source>
</evidence>
<dbReference type="AlphaFoldDB" id="A0AA38VF11"/>
<dbReference type="Pfam" id="PF11807">
    <property type="entry name" value="UstYa"/>
    <property type="match status" value="1"/>
</dbReference>
<evidence type="ECO:0000256" key="6">
    <source>
        <dbReference type="ARBA" id="ARBA00023026"/>
    </source>
</evidence>
<evidence type="ECO:0000256" key="11">
    <source>
        <dbReference type="SAM" id="Phobius"/>
    </source>
</evidence>
<feature type="region of interest" description="Disordered" evidence="10">
    <location>
        <begin position="1"/>
        <end position="20"/>
    </location>
</feature>
<evidence type="ECO:0000256" key="9">
    <source>
        <dbReference type="ARBA" id="ARBA00035112"/>
    </source>
</evidence>
<dbReference type="PANTHER" id="PTHR33365">
    <property type="entry name" value="YALI0B05434P"/>
    <property type="match status" value="1"/>
</dbReference>
<feature type="transmembrane region" description="Helical" evidence="11">
    <location>
        <begin position="49"/>
        <end position="76"/>
    </location>
</feature>
<comment type="pathway">
    <text evidence="2">Mycotoxin biosynthesis.</text>
</comment>
<reference evidence="12" key="1">
    <citation type="submission" date="2022-07" db="EMBL/GenBank/DDBJ databases">
        <title>Fungi with potential for degradation of polypropylene.</title>
        <authorList>
            <person name="Gostincar C."/>
        </authorList>
    </citation>
    <scope>NUCLEOTIDE SEQUENCE</scope>
    <source>
        <strain evidence="12">EXF-13308</strain>
    </source>
</reference>
<feature type="compositionally biased region" description="Basic and acidic residues" evidence="10">
    <location>
        <begin position="30"/>
        <end position="41"/>
    </location>
</feature>
<evidence type="ECO:0000256" key="10">
    <source>
        <dbReference type="SAM" id="MobiDB-lite"/>
    </source>
</evidence>
<keyword evidence="6" id="KW-0843">Virulence</keyword>
<evidence type="ECO:0000313" key="13">
    <source>
        <dbReference type="Proteomes" id="UP001174694"/>
    </source>
</evidence>
<dbReference type="InterPro" id="IPR021765">
    <property type="entry name" value="UstYa-like"/>
</dbReference>
<keyword evidence="5" id="KW-0560">Oxidoreductase</keyword>
<evidence type="ECO:0000256" key="8">
    <source>
        <dbReference type="ARBA" id="ARBA00023180"/>
    </source>
</evidence>
<evidence type="ECO:0000256" key="7">
    <source>
        <dbReference type="ARBA" id="ARBA00023136"/>
    </source>
</evidence>
<dbReference type="EMBL" id="JANBVO010000035">
    <property type="protein sequence ID" value="KAJ9137311.1"/>
    <property type="molecule type" value="Genomic_DNA"/>
</dbReference>
<evidence type="ECO:0000256" key="2">
    <source>
        <dbReference type="ARBA" id="ARBA00004685"/>
    </source>
</evidence>
<name>A0AA38VF11_9PEZI</name>
<comment type="subcellular location">
    <subcellularLocation>
        <location evidence="1">Membrane</location>
        <topology evidence="1">Single-pass membrane protein</topology>
    </subcellularLocation>
</comment>
<protein>
    <recommendedName>
        <fullName evidence="14">Oxidase ustYa</fullName>
    </recommendedName>
</protein>
<evidence type="ECO:0000256" key="4">
    <source>
        <dbReference type="ARBA" id="ARBA00022989"/>
    </source>
</evidence>
<dbReference type="GO" id="GO:0043386">
    <property type="term" value="P:mycotoxin biosynthetic process"/>
    <property type="evidence" value="ECO:0007669"/>
    <property type="project" value="InterPro"/>
</dbReference>
<gene>
    <name evidence="12" type="ORF">NKR23_g9270</name>
</gene>
<comment type="caution">
    <text evidence="12">The sequence shown here is derived from an EMBL/GenBank/DDBJ whole genome shotgun (WGS) entry which is preliminary data.</text>
</comment>
<proteinExistence type="inferred from homology"/>
<comment type="similarity">
    <text evidence="9">Belongs to the ustYa family.</text>
</comment>
<keyword evidence="4 11" id="KW-1133">Transmembrane helix</keyword>